<dbReference type="GO" id="GO:0006351">
    <property type="term" value="P:DNA-templated transcription"/>
    <property type="evidence" value="ECO:0007669"/>
    <property type="project" value="UniProtKB-UniRule"/>
</dbReference>
<keyword evidence="6 11" id="KW-0548">Nucleotidyltransferase</keyword>
<dbReference type="GO" id="GO:0003899">
    <property type="term" value="F:DNA-directed RNA polymerase activity"/>
    <property type="evidence" value="ECO:0007669"/>
    <property type="project" value="UniProtKB-UniRule"/>
</dbReference>
<proteinExistence type="inferred from homology"/>
<dbReference type="Proteomes" id="UP000019141">
    <property type="component" value="Unassembled WGS sequence"/>
</dbReference>
<dbReference type="GO" id="GO:0000428">
    <property type="term" value="C:DNA-directed RNA polymerase complex"/>
    <property type="evidence" value="ECO:0007669"/>
    <property type="project" value="UniProtKB-KW"/>
</dbReference>
<evidence type="ECO:0000256" key="9">
    <source>
        <dbReference type="ARBA" id="ARBA00030998"/>
    </source>
</evidence>
<accession>W4LSL3</accession>
<protein>
    <recommendedName>
        <fullName evidence="3 11">DNA-directed RNA polymerase subunit omega</fullName>
        <shortName evidence="11">RNAP omega subunit</shortName>
        <ecNumber evidence="2 11">2.7.7.6</ecNumber>
    </recommendedName>
    <alternativeName>
        <fullName evidence="9 11">RNA polymerase omega subunit</fullName>
    </alternativeName>
    <alternativeName>
        <fullName evidence="8 11">Transcriptase subunit omega</fullName>
    </alternativeName>
</protein>
<evidence type="ECO:0000256" key="2">
    <source>
        <dbReference type="ARBA" id="ARBA00012418"/>
    </source>
</evidence>
<comment type="catalytic activity">
    <reaction evidence="10 11">
        <text>RNA(n) + a ribonucleoside 5'-triphosphate = RNA(n+1) + diphosphate</text>
        <dbReference type="Rhea" id="RHEA:21248"/>
        <dbReference type="Rhea" id="RHEA-COMP:14527"/>
        <dbReference type="Rhea" id="RHEA-COMP:17342"/>
        <dbReference type="ChEBI" id="CHEBI:33019"/>
        <dbReference type="ChEBI" id="CHEBI:61557"/>
        <dbReference type="ChEBI" id="CHEBI:140395"/>
        <dbReference type="EC" id="2.7.7.6"/>
    </reaction>
</comment>
<name>W4LSL3_ENTF1</name>
<evidence type="ECO:0000256" key="3">
    <source>
        <dbReference type="ARBA" id="ARBA00013725"/>
    </source>
</evidence>
<dbReference type="InterPro" id="IPR003716">
    <property type="entry name" value="DNA-dir_RNA_pol_omega"/>
</dbReference>
<evidence type="ECO:0000256" key="4">
    <source>
        <dbReference type="ARBA" id="ARBA00022478"/>
    </source>
</evidence>
<dbReference type="EC" id="2.7.7.6" evidence="2 11"/>
<evidence type="ECO:0000256" key="1">
    <source>
        <dbReference type="ARBA" id="ARBA00006711"/>
    </source>
</evidence>
<keyword evidence="13" id="KW-1185">Reference proteome</keyword>
<evidence type="ECO:0000256" key="10">
    <source>
        <dbReference type="ARBA" id="ARBA00048552"/>
    </source>
</evidence>
<evidence type="ECO:0000256" key="8">
    <source>
        <dbReference type="ARBA" id="ARBA00029924"/>
    </source>
</evidence>
<dbReference type="NCBIfam" id="TIGR00690">
    <property type="entry name" value="rpoZ"/>
    <property type="match status" value="1"/>
</dbReference>
<dbReference type="SUPFAM" id="SSF63562">
    <property type="entry name" value="RPB6/omega subunit-like"/>
    <property type="match status" value="1"/>
</dbReference>
<evidence type="ECO:0000313" key="13">
    <source>
        <dbReference type="Proteomes" id="UP000019141"/>
    </source>
</evidence>
<comment type="subunit">
    <text evidence="11">The RNAP catalytic core consists of 2 alpha, 1 beta, 1 beta' and 1 omega subunit. When a sigma factor is associated with the core the holoenzyme is formed, which can initiate transcription.</text>
</comment>
<dbReference type="GO" id="GO:0003677">
    <property type="term" value="F:DNA binding"/>
    <property type="evidence" value="ECO:0007669"/>
    <property type="project" value="UniProtKB-UniRule"/>
</dbReference>
<dbReference type="InterPro" id="IPR036161">
    <property type="entry name" value="RPB6/omega-like_sf"/>
</dbReference>
<dbReference type="InterPro" id="IPR006110">
    <property type="entry name" value="Pol_omega/Rpo6/RPB6"/>
</dbReference>
<dbReference type="HOGENOM" id="CLU_2258584_0_0_7"/>
<organism evidence="12 13">
    <name type="scientific">Entotheonella factor</name>
    <dbReference type="NCBI Taxonomy" id="1429438"/>
    <lineage>
        <taxon>Bacteria</taxon>
        <taxon>Pseudomonadati</taxon>
        <taxon>Nitrospinota/Tectimicrobiota group</taxon>
        <taxon>Candidatus Tectimicrobiota</taxon>
        <taxon>Candidatus Entotheonellia</taxon>
        <taxon>Candidatus Entotheonellales</taxon>
        <taxon>Candidatus Entotheonellaceae</taxon>
        <taxon>Candidatus Entotheonella</taxon>
    </lineage>
</organism>
<comment type="similarity">
    <text evidence="1 11">Belongs to the RNA polymerase subunit omega family.</text>
</comment>
<dbReference type="Pfam" id="PF01192">
    <property type="entry name" value="RNA_pol_Rpb6"/>
    <property type="match status" value="1"/>
</dbReference>
<dbReference type="Gene3D" id="3.90.940.10">
    <property type="match status" value="1"/>
</dbReference>
<keyword evidence="7 11" id="KW-0804">Transcription</keyword>
<reference evidence="12 13" key="1">
    <citation type="journal article" date="2014" name="Nature">
        <title>An environmental bacterial taxon with a large and distinct metabolic repertoire.</title>
        <authorList>
            <person name="Wilson M.C."/>
            <person name="Mori T."/>
            <person name="Ruckert C."/>
            <person name="Uria A.R."/>
            <person name="Helf M.J."/>
            <person name="Takada K."/>
            <person name="Gernert C."/>
            <person name="Steffens U.A."/>
            <person name="Heycke N."/>
            <person name="Schmitt S."/>
            <person name="Rinke C."/>
            <person name="Helfrich E.J."/>
            <person name="Brachmann A.O."/>
            <person name="Gurgui C."/>
            <person name="Wakimoto T."/>
            <person name="Kracht M."/>
            <person name="Crusemann M."/>
            <person name="Hentschel U."/>
            <person name="Abe I."/>
            <person name="Matsunaga S."/>
            <person name="Kalinowski J."/>
            <person name="Takeyama H."/>
            <person name="Piel J."/>
        </authorList>
    </citation>
    <scope>NUCLEOTIDE SEQUENCE [LARGE SCALE GENOMIC DNA]</scope>
    <source>
        <strain evidence="13">TSY1</strain>
    </source>
</reference>
<keyword evidence="4 11" id="KW-0240">DNA-directed RNA polymerase</keyword>
<evidence type="ECO:0000256" key="6">
    <source>
        <dbReference type="ARBA" id="ARBA00022695"/>
    </source>
</evidence>
<gene>
    <name evidence="11" type="primary">rpoZ</name>
    <name evidence="12" type="ORF">ETSY1_09370</name>
</gene>
<evidence type="ECO:0000256" key="11">
    <source>
        <dbReference type="HAMAP-Rule" id="MF_00366"/>
    </source>
</evidence>
<evidence type="ECO:0000256" key="5">
    <source>
        <dbReference type="ARBA" id="ARBA00022679"/>
    </source>
</evidence>
<comment type="caution">
    <text evidence="12">The sequence shown here is derived from an EMBL/GenBank/DDBJ whole genome shotgun (WGS) entry which is preliminary data.</text>
</comment>
<evidence type="ECO:0000256" key="7">
    <source>
        <dbReference type="ARBA" id="ARBA00023163"/>
    </source>
</evidence>
<evidence type="ECO:0000313" key="12">
    <source>
        <dbReference type="EMBL" id="ETX00958.1"/>
    </source>
</evidence>
<sequence length="103" mass="11121">MTNQHKLLDAAIKKVGNRYLATMLVAKRIRQLHHGAPAYVKRSEGESHFTVAMREIAEGLVILDPPVVIDSFAAAAASLRPEDALSQEVAQAPESAETVVESS</sequence>
<dbReference type="SMART" id="SM01409">
    <property type="entry name" value="RNA_pol_Rpb6"/>
    <property type="match status" value="1"/>
</dbReference>
<keyword evidence="5 11" id="KW-0808">Transferase</keyword>
<dbReference type="AlphaFoldDB" id="W4LSL3"/>
<comment type="function">
    <text evidence="11">Promotes RNA polymerase assembly. Latches the N- and C-terminal regions of the beta' subunit thereby facilitating its interaction with the beta and alpha subunits.</text>
</comment>
<dbReference type="EMBL" id="AZHW01000285">
    <property type="protein sequence ID" value="ETX00958.1"/>
    <property type="molecule type" value="Genomic_DNA"/>
</dbReference>
<dbReference type="HAMAP" id="MF_00366">
    <property type="entry name" value="RNApol_bact_RpoZ"/>
    <property type="match status" value="1"/>
</dbReference>